<evidence type="ECO:0000313" key="2">
    <source>
        <dbReference type="EMBL" id="KAJ3260119.1"/>
    </source>
</evidence>
<protein>
    <recommendedName>
        <fullName evidence="1">N-acetyltransferase domain-containing protein</fullName>
    </recommendedName>
</protein>
<evidence type="ECO:0000259" key="1">
    <source>
        <dbReference type="PROSITE" id="PS51186"/>
    </source>
</evidence>
<comment type="caution">
    <text evidence="2">The sequence shown here is derived from an EMBL/GenBank/DDBJ whole genome shotgun (WGS) entry which is preliminary data.</text>
</comment>
<dbReference type="Proteomes" id="UP001210925">
    <property type="component" value="Unassembled WGS sequence"/>
</dbReference>
<accession>A0AAD5UKM0</accession>
<gene>
    <name evidence="2" type="ORF">HK103_001195</name>
</gene>
<proteinExistence type="predicted"/>
<dbReference type="InterPro" id="IPR000182">
    <property type="entry name" value="GNAT_dom"/>
</dbReference>
<keyword evidence="3" id="KW-1185">Reference proteome</keyword>
<dbReference type="GO" id="GO:0016747">
    <property type="term" value="F:acyltransferase activity, transferring groups other than amino-acyl groups"/>
    <property type="evidence" value="ECO:0007669"/>
    <property type="project" value="InterPro"/>
</dbReference>
<dbReference type="EMBL" id="JADGKB010000013">
    <property type="protein sequence ID" value="KAJ3260119.1"/>
    <property type="molecule type" value="Genomic_DNA"/>
</dbReference>
<name>A0AAD5UKM0_9FUNG</name>
<evidence type="ECO:0000313" key="3">
    <source>
        <dbReference type="Proteomes" id="UP001210925"/>
    </source>
</evidence>
<dbReference type="Gene3D" id="3.40.630.30">
    <property type="match status" value="1"/>
</dbReference>
<reference evidence="2" key="1">
    <citation type="submission" date="2020-05" db="EMBL/GenBank/DDBJ databases">
        <title>Phylogenomic resolution of chytrid fungi.</title>
        <authorList>
            <person name="Stajich J.E."/>
            <person name="Amses K."/>
            <person name="Simmons R."/>
            <person name="Seto K."/>
            <person name="Myers J."/>
            <person name="Bonds A."/>
            <person name="Quandt C.A."/>
            <person name="Barry K."/>
            <person name="Liu P."/>
            <person name="Grigoriev I."/>
            <person name="Longcore J.E."/>
            <person name="James T.Y."/>
        </authorList>
    </citation>
    <scope>NUCLEOTIDE SEQUENCE</scope>
    <source>
        <strain evidence="2">PLAUS21</strain>
    </source>
</reference>
<feature type="domain" description="N-acetyltransferase" evidence="1">
    <location>
        <begin position="191"/>
        <end position="278"/>
    </location>
</feature>
<dbReference type="Pfam" id="PF00583">
    <property type="entry name" value="Acetyltransf_1"/>
    <property type="match status" value="1"/>
</dbReference>
<dbReference type="CDD" id="cd04301">
    <property type="entry name" value="NAT_SF"/>
    <property type="match status" value="1"/>
</dbReference>
<organism evidence="2 3">
    <name type="scientific">Boothiomyces macroporosus</name>
    <dbReference type="NCBI Taxonomy" id="261099"/>
    <lineage>
        <taxon>Eukaryota</taxon>
        <taxon>Fungi</taxon>
        <taxon>Fungi incertae sedis</taxon>
        <taxon>Chytridiomycota</taxon>
        <taxon>Chytridiomycota incertae sedis</taxon>
        <taxon>Chytridiomycetes</taxon>
        <taxon>Rhizophydiales</taxon>
        <taxon>Terramycetaceae</taxon>
        <taxon>Boothiomyces</taxon>
    </lineage>
</organism>
<dbReference type="InterPro" id="IPR016181">
    <property type="entry name" value="Acyl_CoA_acyltransferase"/>
</dbReference>
<dbReference type="AlphaFoldDB" id="A0AAD5UKM0"/>
<dbReference type="PROSITE" id="PS51186">
    <property type="entry name" value="GNAT"/>
    <property type="match status" value="1"/>
</dbReference>
<dbReference type="SUPFAM" id="SSF55729">
    <property type="entry name" value="Acyl-CoA N-acyltransferases (Nat)"/>
    <property type="match status" value="1"/>
</dbReference>
<sequence>MNIRKLRYPDLTAFQYNRLTPIRTNTPISPRHYTNQMRFKESREKYICKLRGLTYYPKPKVTRQSVNQAIKTRHLFEQKQVNTIEPYRIKDPEYRKSNWKWNKITCKYSPQAKLCKLQRMQRNKRQERLDLYRGLIFSGNYNFEKNLGNFLHITNDYNRDLSMARIQNILLPPIPNKLKEYGFVLHRFKGEPVDVYDQDILDRAETLVSRTFGEKDILMDLIHTKEDGFTTEVIVDDTHDQIVAAQEFVFMEKYIWIESFVVSNTYRGQGIGKELMER</sequence>